<dbReference type="AlphaFoldDB" id="T1H1F9"/>
<dbReference type="PANTHER" id="PTHR11008:SF32">
    <property type="entry name" value="CIRCADIAN CLOCK-CONTROLLED PROTEIN DAYWAKE-RELATED"/>
    <property type="match status" value="1"/>
</dbReference>
<proteinExistence type="predicted"/>
<dbReference type="Pfam" id="PF06585">
    <property type="entry name" value="JHBP"/>
    <property type="match status" value="1"/>
</dbReference>
<dbReference type="HOGENOM" id="CLU_1763434_0_0_1"/>
<dbReference type="GO" id="GO:0005615">
    <property type="term" value="C:extracellular space"/>
    <property type="evidence" value="ECO:0007669"/>
    <property type="project" value="TreeGrafter"/>
</dbReference>
<accession>T1H1F9</accession>
<dbReference type="Gene3D" id="3.15.10.30">
    <property type="entry name" value="Haemolymph juvenile hormone binding protein"/>
    <property type="match status" value="1"/>
</dbReference>
<dbReference type="InterPro" id="IPR010562">
    <property type="entry name" value="Haemolymph_juvenile_hormone-bd"/>
</dbReference>
<dbReference type="Proteomes" id="UP000015102">
    <property type="component" value="Unassembled WGS sequence"/>
</dbReference>
<dbReference type="EnsemblMetazoa" id="MESCA010019-RA">
    <property type="protein sequence ID" value="MESCA010019-PA"/>
    <property type="gene ID" value="MESCA010019"/>
</dbReference>
<dbReference type="InterPro" id="IPR038606">
    <property type="entry name" value="To_sf"/>
</dbReference>
<evidence type="ECO:0000313" key="2">
    <source>
        <dbReference type="Proteomes" id="UP000015102"/>
    </source>
</evidence>
<keyword evidence="2" id="KW-1185">Reference proteome</keyword>
<organism evidence="1 2">
    <name type="scientific">Megaselia scalaris</name>
    <name type="common">Humpbacked fly</name>
    <name type="synonym">Phora scalaris</name>
    <dbReference type="NCBI Taxonomy" id="36166"/>
    <lineage>
        <taxon>Eukaryota</taxon>
        <taxon>Metazoa</taxon>
        <taxon>Ecdysozoa</taxon>
        <taxon>Arthropoda</taxon>
        <taxon>Hexapoda</taxon>
        <taxon>Insecta</taxon>
        <taxon>Pterygota</taxon>
        <taxon>Neoptera</taxon>
        <taxon>Endopterygota</taxon>
        <taxon>Diptera</taxon>
        <taxon>Brachycera</taxon>
        <taxon>Muscomorpha</taxon>
        <taxon>Platypezoidea</taxon>
        <taxon>Phoridae</taxon>
        <taxon>Megaseliini</taxon>
        <taxon>Megaselia</taxon>
    </lineage>
</organism>
<dbReference type="EMBL" id="CAQQ02051122">
    <property type="status" value="NOT_ANNOTATED_CDS"/>
    <property type="molecule type" value="Genomic_DNA"/>
</dbReference>
<evidence type="ECO:0000313" key="1">
    <source>
        <dbReference type="EnsemblMetazoa" id="MESCA010019-PA"/>
    </source>
</evidence>
<reference evidence="1" key="2">
    <citation type="submission" date="2015-06" db="UniProtKB">
        <authorList>
            <consortium name="EnsemblMetazoa"/>
        </authorList>
    </citation>
    <scope>IDENTIFICATION</scope>
</reference>
<reference evidence="2" key="1">
    <citation type="submission" date="2013-02" db="EMBL/GenBank/DDBJ databases">
        <authorList>
            <person name="Hughes D."/>
        </authorList>
    </citation>
    <scope>NUCLEOTIDE SEQUENCE</scope>
    <source>
        <strain>Durham</strain>
        <strain evidence="2">NC isolate 2 -- Noor lab</strain>
    </source>
</reference>
<protein>
    <submittedName>
        <fullName evidence="1">Uncharacterized protein</fullName>
    </submittedName>
</protein>
<sequence length="148" mass="16483">DKIPRCHAEDTSCVVKVANFFVREFKNGDKQLDIPQLDPYIYNSPILISPSAGGSFSLNMEGRNNKLSGLSTETFKKAVGFTKDIKTSKFELYGNVPKLILEGDYKATGKFLGSDINGDGKYKIEIEDVTGNIKFKPSITKLKMEKHL</sequence>
<dbReference type="PANTHER" id="PTHR11008">
    <property type="entry name" value="PROTEIN TAKEOUT-LIKE PROTEIN"/>
    <property type="match status" value="1"/>
</dbReference>
<name>T1H1F9_MEGSC</name>